<proteinExistence type="predicted"/>
<evidence type="ECO:0000313" key="3">
    <source>
        <dbReference type="Proteomes" id="UP000295497"/>
    </source>
</evidence>
<dbReference type="RefSeq" id="WP_129577605.1">
    <property type="nucleotide sequence ID" value="NZ_CP012672.1"/>
</dbReference>
<dbReference type="AlphaFoldDB" id="A0A4P2QVD1"/>
<dbReference type="Proteomes" id="UP000295497">
    <property type="component" value="Chromosome"/>
</dbReference>
<organism evidence="2 3">
    <name type="scientific">Sorangium cellulosum</name>
    <name type="common">Polyangium cellulosum</name>
    <dbReference type="NCBI Taxonomy" id="56"/>
    <lineage>
        <taxon>Bacteria</taxon>
        <taxon>Pseudomonadati</taxon>
        <taxon>Myxococcota</taxon>
        <taxon>Polyangia</taxon>
        <taxon>Polyangiales</taxon>
        <taxon>Polyangiaceae</taxon>
        <taxon>Sorangium</taxon>
    </lineage>
</organism>
<dbReference type="Pfam" id="PF14412">
    <property type="entry name" value="AHH"/>
    <property type="match status" value="1"/>
</dbReference>
<sequence>MSQDAHADKLAKNKAVLGRQGNKHRENGHSHISGNGGKRAVYDDLMTIRRGLRMHKPRPIVPKDKSVQPWSDQHAEGYTFKHFKAAGANTPYRNQAQHMIPVEFFSVKSIGADELAVMQKVDYDINNGENIIFLPEHASKVVIHRLPNHCGSHPVYNRVVKTEAARLRQRLQKAIDKDKDHTEWNPPEDIPAELKSLQKSLWNLTVRMVGVGLSNINELEKGKLAPSAGS</sequence>
<dbReference type="EMBL" id="CP012672">
    <property type="protein sequence ID" value="AUX34387.1"/>
    <property type="molecule type" value="Genomic_DNA"/>
</dbReference>
<dbReference type="InterPro" id="IPR032871">
    <property type="entry name" value="AHH_dom_containing"/>
</dbReference>
<name>A0A4P2QVD1_SORCE</name>
<feature type="region of interest" description="Disordered" evidence="1">
    <location>
        <begin position="1"/>
        <end position="38"/>
    </location>
</feature>
<evidence type="ECO:0000313" key="2">
    <source>
        <dbReference type="EMBL" id="AUX34387.1"/>
    </source>
</evidence>
<accession>A0A4P2QVD1</accession>
<reference evidence="2 3" key="1">
    <citation type="submission" date="2015-09" db="EMBL/GenBank/DDBJ databases">
        <title>Sorangium comparison.</title>
        <authorList>
            <person name="Zaburannyi N."/>
            <person name="Bunk B."/>
            <person name="Overmann J."/>
            <person name="Mueller R."/>
        </authorList>
    </citation>
    <scope>NUCLEOTIDE SEQUENCE [LARGE SCALE GENOMIC DNA]</scope>
    <source>
        <strain evidence="2 3">So ce836</strain>
    </source>
</reference>
<evidence type="ECO:0000256" key="1">
    <source>
        <dbReference type="SAM" id="MobiDB-lite"/>
    </source>
</evidence>
<gene>
    <name evidence="2" type="ORF">SOCE836_065600</name>
</gene>
<protein>
    <submittedName>
        <fullName evidence="2">Uncharacterized protein</fullName>
    </submittedName>
</protein>
<feature type="compositionally biased region" description="Basic and acidic residues" evidence="1">
    <location>
        <begin position="1"/>
        <end position="11"/>
    </location>
</feature>